<dbReference type="InterPro" id="IPR003439">
    <property type="entry name" value="ABC_transporter-like_ATP-bd"/>
</dbReference>
<dbReference type="PATRIC" id="fig|1423788.3.peg.325"/>
<feature type="domain" description="ABC transporter" evidence="3">
    <location>
        <begin position="7"/>
        <end position="229"/>
    </location>
</feature>
<evidence type="ECO:0000313" key="5">
    <source>
        <dbReference type="Proteomes" id="UP000051515"/>
    </source>
</evidence>
<name>A0A0R1KF20_9LACO</name>
<gene>
    <name evidence="4" type="ORF">FC78_GL000314</name>
</gene>
<dbReference type="EMBL" id="AZDY01000041">
    <property type="protein sequence ID" value="KRK82012.1"/>
    <property type="molecule type" value="Genomic_DNA"/>
</dbReference>
<dbReference type="PANTHER" id="PTHR43158:SF1">
    <property type="entry name" value="ABC TRANSPORTER, ATP-BINDING PROTEIN"/>
    <property type="match status" value="1"/>
</dbReference>
<dbReference type="PANTHER" id="PTHR43158">
    <property type="entry name" value="SKFA PEPTIDE EXPORT ATP-BINDING PROTEIN SKFE"/>
    <property type="match status" value="1"/>
</dbReference>
<evidence type="ECO:0000259" key="3">
    <source>
        <dbReference type="PROSITE" id="PS50893"/>
    </source>
</evidence>
<keyword evidence="1" id="KW-0547">Nucleotide-binding</keyword>
<keyword evidence="5" id="KW-1185">Reference proteome</keyword>
<keyword evidence="2" id="KW-0067">ATP-binding</keyword>
<organism evidence="4 5">
    <name type="scientific">Companilactobacillus bobalius DSM 19674</name>
    <dbReference type="NCBI Taxonomy" id="1423788"/>
    <lineage>
        <taxon>Bacteria</taxon>
        <taxon>Bacillati</taxon>
        <taxon>Bacillota</taxon>
        <taxon>Bacilli</taxon>
        <taxon>Lactobacillales</taxon>
        <taxon>Lactobacillaceae</taxon>
        <taxon>Companilactobacillus</taxon>
        <taxon>Companilactobacillus bobalius</taxon>
    </lineage>
</organism>
<evidence type="ECO:0000256" key="2">
    <source>
        <dbReference type="ARBA" id="ARBA00022840"/>
    </source>
</evidence>
<dbReference type="AlphaFoldDB" id="A0A0R1KF20"/>
<proteinExistence type="predicted"/>
<dbReference type="STRING" id="1423788.FC78_GL000314"/>
<dbReference type="GO" id="GO:0016887">
    <property type="term" value="F:ATP hydrolysis activity"/>
    <property type="evidence" value="ECO:0007669"/>
    <property type="project" value="InterPro"/>
</dbReference>
<evidence type="ECO:0000313" key="4">
    <source>
        <dbReference type="EMBL" id="KRK82012.1"/>
    </source>
</evidence>
<evidence type="ECO:0000256" key="1">
    <source>
        <dbReference type="ARBA" id="ARBA00022741"/>
    </source>
</evidence>
<dbReference type="InterPro" id="IPR027417">
    <property type="entry name" value="P-loop_NTPase"/>
</dbReference>
<accession>A0A0R1KF20</accession>
<dbReference type="GO" id="GO:0005524">
    <property type="term" value="F:ATP binding"/>
    <property type="evidence" value="ECO:0007669"/>
    <property type="project" value="UniProtKB-KW"/>
</dbReference>
<dbReference type="Gene3D" id="3.40.50.300">
    <property type="entry name" value="P-loop containing nucleotide triphosphate hydrolases"/>
    <property type="match status" value="1"/>
</dbReference>
<reference evidence="4 5" key="1">
    <citation type="journal article" date="2015" name="Genome Announc.">
        <title>Expanding the biotechnology potential of lactobacilli through comparative genomics of 213 strains and associated genera.</title>
        <authorList>
            <person name="Sun Z."/>
            <person name="Harris H.M."/>
            <person name="McCann A."/>
            <person name="Guo C."/>
            <person name="Argimon S."/>
            <person name="Zhang W."/>
            <person name="Yang X."/>
            <person name="Jeffery I.B."/>
            <person name="Cooney J.C."/>
            <person name="Kagawa T.F."/>
            <person name="Liu W."/>
            <person name="Song Y."/>
            <person name="Salvetti E."/>
            <person name="Wrobel A."/>
            <person name="Rasinkangas P."/>
            <person name="Parkhill J."/>
            <person name="Rea M.C."/>
            <person name="O'Sullivan O."/>
            <person name="Ritari J."/>
            <person name="Douillard F.P."/>
            <person name="Paul Ross R."/>
            <person name="Yang R."/>
            <person name="Briner A.E."/>
            <person name="Felis G.E."/>
            <person name="de Vos W.M."/>
            <person name="Barrangou R."/>
            <person name="Klaenhammer T.R."/>
            <person name="Caufield P.W."/>
            <person name="Cui Y."/>
            <person name="Zhang H."/>
            <person name="O'Toole P.W."/>
        </authorList>
    </citation>
    <scope>NUCLEOTIDE SEQUENCE [LARGE SCALE GENOMIC DNA]</scope>
    <source>
        <strain evidence="4 5">DSM 19674</strain>
    </source>
</reference>
<protein>
    <submittedName>
        <fullName evidence="4">ABC transporter-like protein</fullName>
    </submittedName>
</protein>
<dbReference type="InterPro" id="IPR003593">
    <property type="entry name" value="AAA+_ATPase"/>
</dbReference>
<comment type="caution">
    <text evidence="4">The sequence shown here is derived from an EMBL/GenBank/DDBJ whole genome shotgun (WGS) entry which is preliminary data.</text>
</comment>
<dbReference type="SMART" id="SM00382">
    <property type="entry name" value="AAA"/>
    <property type="match status" value="1"/>
</dbReference>
<dbReference type="SUPFAM" id="SSF52540">
    <property type="entry name" value="P-loop containing nucleoside triphosphate hydrolases"/>
    <property type="match status" value="1"/>
</dbReference>
<dbReference type="PROSITE" id="PS50893">
    <property type="entry name" value="ABC_TRANSPORTER_2"/>
    <property type="match status" value="1"/>
</dbReference>
<sequence>MTMSKILEIDNLSYRKNSKTILNHINLSLDSGKIIGLLGENGSGKTTLMRLIAGVNASSEKNITVNGMTQKSKIKSQVSLSDYLDGFAKSSRIDDIVRFYRNAYNDFSDEKYKEISEYLNLDGTKRLASLSTGTRGKLVIALALSREVKLYLLDEPLNGIDSMSRKKIISSIIRWKTEDSTIIISDHYVTEIASLLDDIVIIKDQTVYEVDSVENIQMKYHLGIEEYYEKVYEGGLAR</sequence>
<dbReference type="Proteomes" id="UP000051515">
    <property type="component" value="Unassembled WGS sequence"/>
</dbReference>
<dbReference type="Pfam" id="PF00005">
    <property type="entry name" value="ABC_tran"/>
    <property type="match status" value="1"/>
</dbReference>